<proteinExistence type="predicted"/>
<organism evidence="2 3">
    <name type="scientific">Hirundo rustica rustica</name>
    <dbReference type="NCBI Taxonomy" id="333673"/>
    <lineage>
        <taxon>Eukaryota</taxon>
        <taxon>Metazoa</taxon>
        <taxon>Chordata</taxon>
        <taxon>Craniata</taxon>
        <taxon>Vertebrata</taxon>
        <taxon>Euteleostomi</taxon>
        <taxon>Archelosauria</taxon>
        <taxon>Archosauria</taxon>
        <taxon>Dinosauria</taxon>
        <taxon>Saurischia</taxon>
        <taxon>Theropoda</taxon>
        <taxon>Coelurosauria</taxon>
        <taxon>Aves</taxon>
        <taxon>Neognathae</taxon>
        <taxon>Neoaves</taxon>
        <taxon>Telluraves</taxon>
        <taxon>Australaves</taxon>
        <taxon>Passeriformes</taxon>
        <taxon>Sylvioidea</taxon>
        <taxon>Hirundinidae</taxon>
        <taxon>Hirundo</taxon>
    </lineage>
</organism>
<sequence length="91" mass="10350">MVIEEGGPGPSKPAGDKRPRQREKDKQQDKQQTCEGFSIRAMMKNSMCLNFKEEWKIHLQHYILGGIGIQHVIQHLSMVECLILFADIEGA</sequence>
<reference evidence="2 3" key="1">
    <citation type="submission" date="2018-07" db="EMBL/GenBank/DDBJ databases">
        <title>A high quality draft genome assembly of the barn swallow (H. rustica rustica).</title>
        <authorList>
            <person name="Formenti G."/>
            <person name="Chiara M."/>
            <person name="Poveda L."/>
            <person name="Francoijs K.-J."/>
            <person name="Bonisoli-Alquati A."/>
            <person name="Canova L."/>
            <person name="Gianfranceschi L."/>
            <person name="Horner D.S."/>
            <person name="Saino N."/>
        </authorList>
    </citation>
    <scope>NUCLEOTIDE SEQUENCE [LARGE SCALE GENOMIC DNA]</scope>
    <source>
        <strain evidence="2">Chelidonia</strain>
        <tissue evidence="2">Blood</tissue>
    </source>
</reference>
<dbReference type="Proteomes" id="UP000269221">
    <property type="component" value="Unassembled WGS sequence"/>
</dbReference>
<comment type="caution">
    <text evidence="2">The sequence shown here is derived from an EMBL/GenBank/DDBJ whole genome shotgun (WGS) entry which is preliminary data.</text>
</comment>
<evidence type="ECO:0000313" key="3">
    <source>
        <dbReference type="Proteomes" id="UP000269221"/>
    </source>
</evidence>
<feature type="compositionally biased region" description="Basic and acidic residues" evidence="1">
    <location>
        <begin position="14"/>
        <end position="29"/>
    </location>
</feature>
<dbReference type="EMBL" id="QRBI01000106">
    <property type="protein sequence ID" value="RMC12658.1"/>
    <property type="molecule type" value="Genomic_DNA"/>
</dbReference>
<dbReference type="AlphaFoldDB" id="A0A3M0KHE5"/>
<keyword evidence="3" id="KW-1185">Reference proteome</keyword>
<evidence type="ECO:0000256" key="1">
    <source>
        <dbReference type="SAM" id="MobiDB-lite"/>
    </source>
</evidence>
<evidence type="ECO:0000313" key="2">
    <source>
        <dbReference type="EMBL" id="RMC12658.1"/>
    </source>
</evidence>
<protein>
    <submittedName>
        <fullName evidence="2">Uncharacterized protein</fullName>
    </submittedName>
</protein>
<accession>A0A3M0KHE5</accession>
<gene>
    <name evidence="2" type="ORF">DUI87_10182</name>
</gene>
<feature type="region of interest" description="Disordered" evidence="1">
    <location>
        <begin position="1"/>
        <end position="34"/>
    </location>
</feature>
<dbReference type="STRING" id="333673.A0A3M0KHE5"/>
<name>A0A3M0KHE5_HIRRU</name>